<comment type="caution">
    <text evidence="4">The sequence shown here is derived from an EMBL/GenBank/DDBJ whole genome shotgun (WGS) entry which is preliminary data.</text>
</comment>
<proteinExistence type="predicted"/>
<keyword evidence="5" id="KW-1185">Reference proteome</keyword>
<dbReference type="Pfam" id="PF08541">
    <property type="entry name" value="ACP_syn_III_C"/>
    <property type="match status" value="1"/>
</dbReference>
<protein>
    <submittedName>
        <fullName evidence="4">3-oxoacyl-[acyl-carrier-protein] synthase III C-terminal domain-containing protein</fullName>
    </submittedName>
</protein>
<evidence type="ECO:0000256" key="1">
    <source>
        <dbReference type="ARBA" id="ARBA00022679"/>
    </source>
</evidence>
<reference evidence="4" key="1">
    <citation type="submission" date="2023-08" db="EMBL/GenBank/DDBJ databases">
        <title>The draft genome of Tsukamurella strandjordii strain 050030.</title>
        <authorList>
            <person name="Zhao F."/>
            <person name="Feng Y."/>
            <person name="Zong Z."/>
        </authorList>
    </citation>
    <scope>NUCLEOTIDE SEQUENCE</scope>
    <source>
        <strain evidence="4">050030</strain>
    </source>
</reference>
<dbReference type="AlphaFoldDB" id="A0AA90NDX3"/>
<organism evidence="4 5">
    <name type="scientific">Tsukamurella strandjordii</name>
    <dbReference type="NCBI Taxonomy" id="147577"/>
    <lineage>
        <taxon>Bacteria</taxon>
        <taxon>Bacillati</taxon>
        <taxon>Actinomycetota</taxon>
        <taxon>Actinomycetes</taxon>
        <taxon>Mycobacteriales</taxon>
        <taxon>Tsukamurellaceae</taxon>
        <taxon>Tsukamurella</taxon>
    </lineage>
</organism>
<dbReference type="Gene3D" id="3.40.47.10">
    <property type="match status" value="2"/>
</dbReference>
<dbReference type="GO" id="GO:0044550">
    <property type="term" value="P:secondary metabolite biosynthetic process"/>
    <property type="evidence" value="ECO:0007669"/>
    <property type="project" value="TreeGrafter"/>
</dbReference>
<dbReference type="RefSeq" id="WP_305112607.1">
    <property type="nucleotide sequence ID" value="NZ_BAAAII010000008.1"/>
</dbReference>
<dbReference type="InterPro" id="IPR013747">
    <property type="entry name" value="ACP_syn_III_C"/>
</dbReference>
<evidence type="ECO:0000256" key="2">
    <source>
        <dbReference type="ARBA" id="ARBA00023315"/>
    </source>
</evidence>
<gene>
    <name evidence="4" type="ORF">Q7X28_19755</name>
</gene>
<evidence type="ECO:0000313" key="4">
    <source>
        <dbReference type="EMBL" id="MDP0400158.1"/>
    </source>
</evidence>
<keyword evidence="2" id="KW-0012">Acyltransferase</keyword>
<dbReference type="Proteomes" id="UP001178281">
    <property type="component" value="Unassembled WGS sequence"/>
</dbReference>
<name>A0AA90NDX3_9ACTN</name>
<dbReference type="InterPro" id="IPR016039">
    <property type="entry name" value="Thiolase-like"/>
</dbReference>
<dbReference type="PANTHER" id="PTHR34069:SF2">
    <property type="entry name" value="BETA-KETOACYL-[ACYL-CARRIER-PROTEIN] SYNTHASE III"/>
    <property type="match status" value="1"/>
</dbReference>
<keyword evidence="1" id="KW-0808">Transferase</keyword>
<dbReference type="PANTHER" id="PTHR34069">
    <property type="entry name" value="3-OXOACYL-[ACYL-CARRIER-PROTEIN] SYNTHASE 3"/>
    <property type="match status" value="1"/>
</dbReference>
<dbReference type="EMBL" id="JAUTIX010000008">
    <property type="protein sequence ID" value="MDP0400158.1"/>
    <property type="molecule type" value="Genomic_DNA"/>
</dbReference>
<dbReference type="GO" id="GO:0016746">
    <property type="term" value="F:acyltransferase activity"/>
    <property type="evidence" value="ECO:0007669"/>
    <property type="project" value="UniProtKB-KW"/>
</dbReference>
<feature type="domain" description="Beta-ketoacyl-[acyl-carrier-protein] synthase III C-terminal" evidence="3">
    <location>
        <begin position="244"/>
        <end position="336"/>
    </location>
</feature>
<accession>A0AA90NDX3</accession>
<evidence type="ECO:0000313" key="5">
    <source>
        <dbReference type="Proteomes" id="UP001178281"/>
    </source>
</evidence>
<sequence>MYSNIVIKSTGAVIGELIPMDQAVQAGLYSAKEADADGYESLAVSHRAPVDSAIAAARLALAKIDPAEENFTYVSHSSTAYQGLDYWSPTPYIQAETVGGQASPLEIKQNCNGAMSAIHLLSRVLTASDHPESALITAADRYALPDFDRYNSDKGLPRGDGAVALVLSNSGTGVARVLSTCAIGDVGHERMYRGTSEWGDQSWAHGRPVDLRIRLKEYFSTGADRDDIVRVLDRGMERVITTLLADAGCKAGDIERFVFSNSGDTLVDWNSRREKFGITRERTTWPAGRKLGHMGAADQIEGLNRLLDDGDVISGDLVMLIGIGGGFSFSGVLVEIA</sequence>
<dbReference type="SUPFAM" id="SSF53901">
    <property type="entry name" value="Thiolase-like"/>
    <property type="match status" value="1"/>
</dbReference>
<evidence type="ECO:0000259" key="3">
    <source>
        <dbReference type="Pfam" id="PF08541"/>
    </source>
</evidence>